<evidence type="ECO:0000313" key="2">
    <source>
        <dbReference type="EMBL" id="KKZ68946.1"/>
    </source>
</evidence>
<gene>
    <name evidence="2" type="ORF">VO63_36905</name>
</gene>
<feature type="region of interest" description="Disordered" evidence="1">
    <location>
        <begin position="65"/>
        <end position="86"/>
    </location>
</feature>
<feature type="region of interest" description="Disordered" evidence="1">
    <location>
        <begin position="1"/>
        <end position="20"/>
    </location>
</feature>
<sequence>MPVSAAAVAAAARPGPASAWPSWARLKQASLTDREAALDRQWYERARPETLRAREAHDPVAKEFLDEQWGGPKRPYQPERPTDPAVQQRLRQDLAAARAAVEAERRRLEEAGLRAPSSREPAGFEERSTPAGEQEVPPTAKAAAGYEGTVAVARSDIPALAGELFTGGSPRALGSYDPAHAIRPPDDVVVPQAHGHAEQDLGQQLDARLARLTEAERAAARGHTVSIRVDQEVCSVCAAALGGGPRAGVLSRLSARHPELVFEVTADDVSTVYRIVGGRRVR</sequence>
<feature type="compositionally biased region" description="Basic and acidic residues" evidence="1">
    <location>
        <begin position="101"/>
        <end position="112"/>
    </location>
</feature>
<organism evidence="2 3">
    <name type="scientific">Streptomyces showdoensis</name>
    <dbReference type="NCBI Taxonomy" id="68268"/>
    <lineage>
        <taxon>Bacteria</taxon>
        <taxon>Bacillati</taxon>
        <taxon>Actinomycetota</taxon>
        <taxon>Actinomycetes</taxon>
        <taxon>Kitasatosporales</taxon>
        <taxon>Streptomycetaceae</taxon>
        <taxon>Streptomyces</taxon>
    </lineage>
</organism>
<comment type="caution">
    <text evidence="2">The sequence shown here is derived from an EMBL/GenBank/DDBJ whole genome shotgun (WGS) entry which is preliminary data.</text>
</comment>
<dbReference type="Proteomes" id="UP000265325">
    <property type="component" value="Unassembled WGS sequence"/>
</dbReference>
<protein>
    <submittedName>
        <fullName evidence="2">Uncharacterized protein</fullName>
    </submittedName>
</protein>
<evidence type="ECO:0000313" key="3">
    <source>
        <dbReference type="Proteomes" id="UP000265325"/>
    </source>
</evidence>
<evidence type="ECO:0000256" key="1">
    <source>
        <dbReference type="SAM" id="MobiDB-lite"/>
    </source>
</evidence>
<dbReference type="AlphaFoldDB" id="A0A2P2GC07"/>
<feature type="region of interest" description="Disordered" evidence="1">
    <location>
        <begin position="101"/>
        <end position="139"/>
    </location>
</feature>
<dbReference type="EMBL" id="LAQS01000158">
    <property type="protein sequence ID" value="KKZ68946.1"/>
    <property type="molecule type" value="Genomic_DNA"/>
</dbReference>
<keyword evidence="3" id="KW-1185">Reference proteome</keyword>
<name>A0A2P2GC07_STREW</name>
<proteinExistence type="predicted"/>
<reference evidence="2 3" key="1">
    <citation type="submission" date="2015-05" db="EMBL/GenBank/DDBJ databases">
        <title>Draft Genome assembly of Streptomyces showdoensis.</title>
        <authorList>
            <person name="Thapa K.K."/>
            <person name="Metsa-Ketela M."/>
        </authorList>
    </citation>
    <scope>NUCLEOTIDE SEQUENCE [LARGE SCALE GENOMIC DNA]</scope>
    <source>
        <strain evidence="2 3">ATCC 15227</strain>
    </source>
</reference>
<accession>A0A2P2GC07</accession>